<dbReference type="InterPro" id="IPR021109">
    <property type="entry name" value="Peptidase_aspartic_dom_sf"/>
</dbReference>
<evidence type="ECO:0000259" key="1">
    <source>
        <dbReference type="Pfam" id="PF17820"/>
    </source>
</evidence>
<keyword evidence="3" id="KW-1185">Reference proteome</keyword>
<dbReference type="Pfam" id="PF17820">
    <property type="entry name" value="PDZ_6"/>
    <property type="match status" value="1"/>
</dbReference>
<dbReference type="Gene3D" id="2.40.70.10">
    <property type="entry name" value="Acid Proteases"/>
    <property type="match status" value="2"/>
</dbReference>
<dbReference type="InterPro" id="IPR041489">
    <property type="entry name" value="PDZ_6"/>
</dbReference>
<dbReference type="Proteomes" id="UP000244677">
    <property type="component" value="Chromosome"/>
</dbReference>
<feature type="domain" description="PDZ" evidence="1">
    <location>
        <begin position="373"/>
        <end position="427"/>
    </location>
</feature>
<protein>
    <recommendedName>
        <fullName evidence="1">PDZ domain-containing protein</fullName>
    </recommendedName>
</protein>
<dbReference type="SUPFAM" id="SSF50630">
    <property type="entry name" value="Acid proteases"/>
    <property type="match status" value="1"/>
</dbReference>
<organism evidence="2 3">
    <name type="scientific">Flavobacterium kingsejongi</name>
    <dbReference type="NCBI Taxonomy" id="1678728"/>
    <lineage>
        <taxon>Bacteria</taxon>
        <taxon>Pseudomonadati</taxon>
        <taxon>Bacteroidota</taxon>
        <taxon>Flavobacteriia</taxon>
        <taxon>Flavobacteriales</taxon>
        <taxon>Flavobacteriaceae</taxon>
        <taxon>Flavobacterium</taxon>
    </lineage>
</organism>
<gene>
    <name evidence="2" type="ORF">FK004_17060</name>
</gene>
<proteinExistence type="predicted"/>
<dbReference type="KEGG" id="fki:FK004_17060"/>
<sequence length="442" mass="50681">MRRIFFIILIFGLPILSYCQDSLSWRPDKNKIVIPFKFVNNLIVFPVVVNKVKFQFILDTGVEKTVLFNLENIEELNLFDVEKISLKGLGSGAAFEALKSNNNTMEIEGMKDFKHTLYIISDGDINFSSQLGIPVHGITGYNFFKNNIVEINYSSRKIIVYKSLEDVRPRKLKKYDVLDISIEKGKPYVMSAVVLEEGLPIPVKLLVDSGSTNALFLFEDTNERLKIPAHNFEDYLGTGFSGDIYGRRSKVAELYFGKEMFQYPLAAFPDDASLQHLSIVQGRNGSVGNEVLKRFSLIFDYRNNTLYYKKNKYFLTPFHYNMSGIDIEHSGKQWIADDKGIFVSNLSSNSTSNFNIGGNDFRYNYILKPIYRITNVRKDSPGGVAGLLKDDILVSINNRPAYRYSIQQITDLLQSEEGRVVKMQVRRKNQVLEYEFRLKNIL</sequence>
<dbReference type="Gene3D" id="2.30.42.10">
    <property type="match status" value="1"/>
</dbReference>
<accession>A0A2S1LSZ9</accession>
<name>A0A2S1LSZ9_9FLAO</name>
<reference evidence="2 3" key="1">
    <citation type="submission" date="2017-04" db="EMBL/GenBank/DDBJ databases">
        <title>Complete genome sequence of Flavobacterium kingsejong AJ004.</title>
        <authorList>
            <person name="Lee P.C."/>
        </authorList>
    </citation>
    <scope>NUCLEOTIDE SEQUENCE [LARGE SCALE GENOMIC DNA]</scope>
    <source>
        <strain evidence="2 3">AJ004</strain>
    </source>
</reference>
<dbReference type="SUPFAM" id="SSF50156">
    <property type="entry name" value="PDZ domain-like"/>
    <property type="match status" value="1"/>
</dbReference>
<dbReference type="OrthoDB" id="3521766at2"/>
<dbReference type="RefSeq" id="WP_108738318.1">
    <property type="nucleotide sequence ID" value="NZ_CP020919.1"/>
</dbReference>
<evidence type="ECO:0000313" key="2">
    <source>
        <dbReference type="EMBL" id="AWG26818.1"/>
    </source>
</evidence>
<dbReference type="AlphaFoldDB" id="A0A2S1LSZ9"/>
<dbReference type="InterPro" id="IPR036034">
    <property type="entry name" value="PDZ_sf"/>
</dbReference>
<evidence type="ECO:0000313" key="3">
    <source>
        <dbReference type="Proteomes" id="UP000244677"/>
    </source>
</evidence>
<dbReference type="EMBL" id="CP020919">
    <property type="protein sequence ID" value="AWG26818.1"/>
    <property type="molecule type" value="Genomic_DNA"/>
</dbReference>